<organism evidence="2 3">
    <name type="scientific">Euplotes crassus</name>
    <dbReference type="NCBI Taxonomy" id="5936"/>
    <lineage>
        <taxon>Eukaryota</taxon>
        <taxon>Sar</taxon>
        <taxon>Alveolata</taxon>
        <taxon>Ciliophora</taxon>
        <taxon>Intramacronucleata</taxon>
        <taxon>Spirotrichea</taxon>
        <taxon>Hypotrichia</taxon>
        <taxon>Euplotida</taxon>
        <taxon>Euplotidae</taxon>
        <taxon>Moneuplotes</taxon>
    </lineage>
</organism>
<dbReference type="AlphaFoldDB" id="A0AAD1UA04"/>
<gene>
    <name evidence="2" type="ORF">ECRASSUSDP1_LOCUS4128</name>
</gene>
<feature type="region of interest" description="Disordered" evidence="1">
    <location>
        <begin position="383"/>
        <end position="435"/>
    </location>
</feature>
<proteinExistence type="predicted"/>
<dbReference type="EMBL" id="CAMPGE010003957">
    <property type="protein sequence ID" value="CAI2362801.1"/>
    <property type="molecule type" value="Genomic_DNA"/>
</dbReference>
<feature type="compositionally biased region" description="Basic and acidic residues" evidence="1">
    <location>
        <begin position="403"/>
        <end position="418"/>
    </location>
</feature>
<evidence type="ECO:0000313" key="2">
    <source>
        <dbReference type="EMBL" id="CAI2362801.1"/>
    </source>
</evidence>
<comment type="caution">
    <text evidence="2">The sequence shown here is derived from an EMBL/GenBank/DDBJ whole genome shotgun (WGS) entry which is preliminary data.</text>
</comment>
<feature type="compositionally biased region" description="Basic residues" evidence="1">
    <location>
        <begin position="228"/>
        <end position="249"/>
    </location>
</feature>
<protein>
    <submittedName>
        <fullName evidence="2">Uncharacterized protein</fullName>
    </submittedName>
</protein>
<name>A0AAD1UA04_EUPCR</name>
<reference evidence="2" key="1">
    <citation type="submission" date="2023-07" db="EMBL/GenBank/DDBJ databases">
        <authorList>
            <consortium name="AG Swart"/>
            <person name="Singh M."/>
            <person name="Singh A."/>
            <person name="Seah K."/>
            <person name="Emmerich C."/>
        </authorList>
    </citation>
    <scope>NUCLEOTIDE SEQUENCE</scope>
    <source>
        <strain evidence="2">DP1</strain>
    </source>
</reference>
<evidence type="ECO:0000313" key="3">
    <source>
        <dbReference type="Proteomes" id="UP001295684"/>
    </source>
</evidence>
<evidence type="ECO:0000256" key="1">
    <source>
        <dbReference type="SAM" id="MobiDB-lite"/>
    </source>
</evidence>
<accession>A0AAD1UA04</accession>
<dbReference type="Proteomes" id="UP001295684">
    <property type="component" value="Unassembled WGS sequence"/>
</dbReference>
<feature type="region of interest" description="Disordered" evidence="1">
    <location>
        <begin position="200"/>
        <end position="260"/>
    </location>
</feature>
<feature type="compositionally biased region" description="Polar residues" evidence="1">
    <location>
        <begin position="206"/>
        <end position="227"/>
    </location>
</feature>
<sequence>MEMEGTITLDQLVKYHSKIVLLKKKPEKLKSFVIKMIGAGSRSQIMQIYDMMMPPFSNLKNKDKRKLSAKIIFEICSTNFELLCLISEACKFSPLNGKICLNSIPKALTEKFNSNHELFNELKQFIESSALIENKNSFWTFPEFKSNHKVNQNELPKNLRELIFPDPKYYMIGFNPDKKEQETKTRLSDWTISQSKTNDTLKKSFNKPSSPLEASTYSDQSWQNISSKNHKSMIQKGKTNKRHPSKPKKSIQFAGSKRSSINSVLQKTKFSSTSKNQSSVKTSSKVKNYSMIKKYMLKHDSAREEKKFSVLKKKAHKNSTPVSNSVLVQGRSIDASHNLSQISGRSYLDKSNVTQTPRTRAPKKFYSSMDKRTEISSRISYRPHNTPKQKVIPRPRPSVPSSIDKKVKNTQKTKEVKPKYTTSRNQKMKSNGLSSYDNSKIKKMILQPALSKPTTVSSRLRKMKEQALITSRLRGKKVAGTESTNSQYQSLTKSSLDYYSKTKTNTTKFQKLRKRVAKTFVESNPK</sequence>
<keyword evidence="3" id="KW-1185">Reference proteome</keyword>
<feature type="compositionally biased region" description="Polar residues" evidence="1">
    <location>
        <begin position="420"/>
        <end position="435"/>
    </location>
</feature>